<feature type="region of interest" description="Disordered" evidence="1">
    <location>
        <begin position="1248"/>
        <end position="1271"/>
    </location>
</feature>
<sequence>MRHLSLRRLPPFSHDPSLTSSFHDVRRLSATAAVVGGSRATSSSPSSSVALPKNPLFSPRLSRRQMRQREQKWGALWRYQPDSYPLANRRPTPLLMASSAAGKVTCADVAAERFRTFRQQAEFVGLVGPSRASAADPIVENRVDVGASEDACTEFQSFTTADSVRGTSSNATSSSTTNVKPSSSQDKDPLLAFLETHEDDAADLLAMWTSLHRSCVYASELSESVVLQVRYFFHSLLHNRAVAAAVEFYYRLMGLGVQLQQSDLLLLISSLPYEHAATTEAEQLQRAKEGAALEKDRLLWAKRRQEFKEAAQRTTPPKTVREKTKEALSAKSGGSTSAGKVELGTNAKAITVEGKVASSSHGVEAQEANLPNAIAHRVAFHQQPEWIKRWILYEASMGTLDGLDAQEGLPIPSTAAGNERASRISADALEMDDGAWPVDTSSNREAAVQSARAKHVMEVAAIVDHLRLLTLGAMQRDSTTSPVRPRLSLTMKRRAALSLPDSTSSAVERMYWREALCVVRKAFVTPLWTPLTSLPSSSPHFSNPLVLSGDVAVSLQRMMREAHTWEGALALLRLKVPSSAKDSQPSRDVTMSREEFVAGATLFTALAATAQPWRTQAPVEEWMHHHLLPRLAQRPTDGAADTAAAVSAIHALWLSHLCGVKAARPEQYITMSEVVARYLPAPCPNVAAASSPAVTTATQLLNAELSVMVAEVQAKADQAIAAFRHAVHKTMLARRAAQALAKSIQSGAYRLNAGEEGDEAQQARFDRDSTATSTLTPSTTSPFSLSPSLLSDAQVDAFVLCCAALKETVWLRFSTAAVHDRASVTADVSQFLERSFYGAKGLHAVYRELYGGYGNGNSTVASSAVTAATAVAAPERPFVSTVLAVTLLDVVQLLCTSASQRGRFGSQLANRDMLHLLVEFARRAMDGVQSTHIMAAPWQWAAEARVTELVTATARTLHVVVRALDVQPRNEKVIFGAMPERDLQLLAELARLTIKTADLATTQENRRGHSNRNVCSPVWRVLTSTASPRVLQGVQLCFHKSSSLGRRVRHHLTSHEATRLDALLGASRRFRRVVLRRSSTTSAPPQRVRSLDAGLVPRARVTDSDFVLALTMRDAVYHAVQRKATTDGVRASLQELAEASTSWKASLQLCQLVTTDVALARGTCDVKFFATVLAKMTSDMAESKSAVLAAGMRGGGGSSVLRRNWRRGNATARAAAAAVSVGPPSLWLSAIDVFWSAVDHTAGTSAAPSEHLRSDLASPENNNHGKKLTGAESQERAVLAQLLLPLIDFSRTVNRSDLGRQWRRTWGAKYSLAEKRSALFRRQNILALSALGDSTALERCVTAYNELDRDDALLCQVAAQHSDWQQALEALFKVYGTIDEHEQTQLHYPLVVAHAALVLLSRSPQNLSNTAMRLETLQGHEWDAACSAQVVRLLLRARRWSLALQHVNTALTQQPALQRVHALMTSSTAAAYHTTVDAADGNPCFPSVVLTPQEMVPYVSMLVMALQATAIGGDSATAPLYYDALKLALNSISQPPHDSSVASRSDAAEKNRVARTGAGSGLDTVLEMASAAAAATSDASVAYPNAAEKRSRVELRELSARARLLFFRAMTKKMMSTKGSSADQISEEGEARQGDDENSTDNDAVAQSNEYWDDIDAGAADRIHR</sequence>
<evidence type="ECO:0000313" key="2">
    <source>
        <dbReference type="EMBL" id="KPA79983.1"/>
    </source>
</evidence>
<feature type="compositionally biased region" description="Low complexity" evidence="1">
    <location>
        <begin position="329"/>
        <end position="340"/>
    </location>
</feature>
<feature type="compositionally biased region" description="Polar residues" evidence="1">
    <location>
        <begin position="1641"/>
        <end position="1650"/>
    </location>
</feature>
<dbReference type="Proteomes" id="UP000037923">
    <property type="component" value="Unassembled WGS sequence"/>
</dbReference>
<dbReference type="RefSeq" id="XP_015658422.1">
    <property type="nucleotide sequence ID" value="XM_015802906.1"/>
</dbReference>
<feature type="compositionally biased region" description="Low complexity" evidence="1">
    <location>
        <begin position="770"/>
        <end position="783"/>
    </location>
</feature>
<dbReference type="GeneID" id="26905314"/>
<feature type="region of interest" description="Disordered" evidence="1">
    <location>
        <begin position="307"/>
        <end position="340"/>
    </location>
</feature>
<dbReference type="OMA" id="HALWLSH"/>
<proteinExistence type="predicted"/>
<dbReference type="EMBL" id="LGTL01000009">
    <property type="protein sequence ID" value="KPA79983.1"/>
    <property type="molecule type" value="Genomic_DNA"/>
</dbReference>
<feature type="region of interest" description="Disordered" evidence="1">
    <location>
        <begin position="37"/>
        <end position="56"/>
    </location>
</feature>
<keyword evidence="3" id="KW-1185">Reference proteome</keyword>
<reference evidence="2 3" key="1">
    <citation type="submission" date="2015-07" db="EMBL/GenBank/DDBJ databases">
        <title>High-quality genome of monoxenous trypanosomatid Leptomonas pyrrhocoris.</title>
        <authorList>
            <person name="Flegontov P."/>
            <person name="Butenko A."/>
            <person name="Firsov S."/>
            <person name="Vlcek C."/>
            <person name="Logacheva M.D."/>
            <person name="Field M."/>
            <person name="Filatov D."/>
            <person name="Flegontova O."/>
            <person name="Gerasimov E."/>
            <person name="Jackson A.P."/>
            <person name="Kelly S."/>
            <person name="Opperdoes F."/>
            <person name="O'Reilly A."/>
            <person name="Votypka J."/>
            <person name="Yurchenko V."/>
            <person name="Lukes J."/>
        </authorList>
    </citation>
    <scope>NUCLEOTIDE SEQUENCE [LARGE SCALE GENOMIC DNA]</scope>
    <source>
        <strain evidence="2">H10</strain>
    </source>
</reference>
<feature type="region of interest" description="Disordered" evidence="1">
    <location>
        <begin position="164"/>
        <end position="186"/>
    </location>
</feature>
<evidence type="ECO:0000256" key="1">
    <source>
        <dbReference type="SAM" id="MobiDB-lite"/>
    </source>
</evidence>
<dbReference type="VEuPathDB" id="TriTrypDB:LpyrH10_09_1230"/>
<protein>
    <submittedName>
        <fullName evidence="2">Uncharacterized protein</fullName>
    </submittedName>
</protein>
<feature type="region of interest" description="Disordered" evidence="1">
    <location>
        <begin position="1617"/>
        <end position="1665"/>
    </location>
</feature>
<gene>
    <name evidence="2" type="ORF">ABB37_05023</name>
</gene>
<evidence type="ECO:0000313" key="3">
    <source>
        <dbReference type="Proteomes" id="UP000037923"/>
    </source>
</evidence>
<feature type="compositionally biased region" description="Low complexity" evidence="1">
    <location>
        <begin position="167"/>
        <end position="184"/>
    </location>
</feature>
<organism evidence="2 3">
    <name type="scientific">Leptomonas pyrrhocoris</name>
    <name type="common">Firebug parasite</name>
    <dbReference type="NCBI Taxonomy" id="157538"/>
    <lineage>
        <taxon>Eukaryota</taxon>
        <taxon>Discoba</taxon>
        <taxon>Euglenozoa</taxon>
        <taxon>Kinetoplastea</taxon>
        <taxon>Metakinetoplastina</taxon>
        <taxon>Trypanosomatida</taxon>
        <taxon>Trypanosomatidae</taxon>
        <taxon>Leishmaniinae</taxon>
        <taxon>Leptomonas</taxon>
    </lineage>
</organism>
<comment type="caution">
    <text evidence="2">The sequence shown here is derived from an EMBL/GenBank/DDBJ whole genome shotgun (WGS) entry which is preliminary data.</text>
</comment>
<name>A0A0M9G0X6_LEPPY</name>
<dbReference type="OrthoDB" id="273338at2759"/>
<feature type="compositionally biased region" description="Basic and acidic residues" evidence="1">
    <location>
        <begin position="319"/>
        <end position="328"/>
    </location>
</feature>
<feature type="region of interest" description="Disordered" evidence="1">
    <location>
        <begin position="757"/>
        <end position="783"/>
    </location>
</feature>
<accession>A0A0M9G0X6</accession>